<reference evidence="3" key="1">
    <citation type="submission" date="2025-08" db="UniProtKB">
        <authorList>
            <consortium name="RefSeq"/>
        </authorList>
    </citation>
    <scope>IDENTIFICATION</scope>
    <source>
        <tissue evidence="3">Blood</tissue>
    </source>
</reference>
<evidence type="ECO:0000256" key="1">
    <source>
        <dbReference type="SAM" id="MobiDB-lite"/>
    </source>
</evidence>
<feature type="region of interest" description="Disordered" evidence="1">
    <location>
        <begin position="206"/>
        <end position="248"/>
    </location>
</feature>
<sequence length="248" mass="26694">MHRVQVYIVLLILVSFLVAALRYAWCLQFPPRSGVVNTGHTEIAQRIKKTPRPRRRPGPSPTPGELAAQPGRSRKRPTPTPALQRLHAQVARAALPGRPLRGGGRPNPLPPLADVVGLERARARIRPDEPRLPARSPRAAGGAHRAYLGWFGSFWGLCGPVWLEGKWSKSPSPSGSPNPSDRGPAAFAAGSFLLLPTWCVRAPQWPGPCEWNGRRGPGRRGSARPVKGTGGSRGSPLPPTPGADNPAW</sequence>
<organism evidence="2 3">
    <name type="scientific">Zalophus californianus</name>
    <name type="common">California sealion</name>
    <dbReference type="NCBI Taxonomy" id="9704"/>
    <lineage>
        <taxon>Eukaryota</taxon>
        <taxon>Metazoa</taxon>
        <taxon>Chordata</taxon>
        <taxon>Craniata</taxon>
        <taxon>Vertebrata</taxon>
        <taxon>Euteleostomi</taxon>
        <taxon>Mammalia</taxon>
        <taxon>Eutheria</taxon>
        <taxon>Laurasiatheria</taxon>
        <taxon>Carnivora</taxon>
        <taxon>Caniformia</taxon>
        <taxon>Pinnipedia</taxon>
        <taxon>Otariidae</taxon>
        <taxon>Zalophus</taxon>
    </lineage>
</organism>
<dbReference type="AlphaFoldDB" id="A0A6P9FHF4"/>
<dbReference type="KEGG" id="zca:113922384"/>
<protein>
    <submittedName>
        <fullName evidence="3">Translation initiation factor IF-2-like</fullName>
    </submittedName>
</protein>
<dbReference type="GeneID" id="113922384"/>
<proteinExistence type="predicted"/>
<accession>A0A6P9FHF4</accession>
<feature type="region of interest" description="Disordered" evidence="1">
    <location>
        <begin position="43"/>
        <end position="80"/>
    </location>
</feature>
<dbReference type="RefSeq" id="XP_035585201.1">
    <property type="nucleotide sequence ID" value="XM_035729308.1"/>
</dbReference>
<dbReference type="Proteomes" id="UP000515165">
    <property type="component" value="Chromosome 9"/>
</dbReference>
<feature type="compositionally biased region" description="Basic residues" evidence="1">
    <location>
        <begin position="46"/>
        <end position="57"/>
    </location>
</feature>
<keyword evidence="2" id="KW-1185">Reference proteome</keyword>
<evidence type="ECO:0000313" key="3">
    <source>
        <dbReference type="RefSeq" id="XP_035585201.1"/>
    </source>
</evidence>
<gene>
    <name evidence="3" type="primary">LOC113922384</name>
</gene>
<name>A0A6P9FHF4_ZALCA</name>
<evidence type="ECO:0000313" key="2">
    <source>
        <dbReference type="Proteomes" id="UP000515165"/>
    </source>
</evidence>